<feature type="compositionally biased region" description="Acidic residues" evidence="12">
    <location>
        <begin position="940"/>
        <end position="950"/>
    </location>
</feature>
<dbReference type="InterPro" id="IPR036388">
    <property type="entry name" value="WH-like_DNA-bd_sf"/>
</dbReference>
<dbReference type="NCBIfam" id="TIGR00501">
    <property type="entry name" value="met_pdase_II"/>
    <property type="match status" value="1"/>
</dbReference>
<comment type="similarity">
    <text evidence="3">Belongs to the class-I pyridoxal-phosphate-dependent aminotransferase family.</text>
</comment>
<feature type="binding site" evidence="10">
    <location>
        <position position="1214"/>
    </location>
    <ligand>
        <name>substrate</name>
    </ligand>
</feature>
<evidence type="ECO:0000313" key="15">
    <source>
        <dbReference type="EMBL" id="KAF0325114.1"/>
    </source>
</evidence>
<feature type="compositionally biased region" description="Polar residues" evidence="12">
    <location>
        <begin position="1"/>
        <end position="20"/>
    </location>
</feature>
<dbReference type="InterPro" id="IPR018349">
    <property type="entry name" value="Pept_M24A_MAP2_BS"/>
</dbReference>
<dbReference type="Pfam" id="PF00557">
    <property type="entry name" value="Peptidase_M24"/>
    <property type="match status" value="1"/>
</dbReference>
<dbReference type="InterPro" id="IPR004838">
    <property type="entry name" value="NHTrfase_class1_PyrdxlP-BS"/>
</dbReference>
<dbReference type="PANTHER" id="PTHR45777:SF1">
    <property type="entry name" value="METHIONINE AMINOPEPTIDASE 2-2"/>
    <property type="match status" value="1"/>
</dbReference>
<dbReference type="OrthoDB" id="5390at2759"/>
<dbReference type="CDD" id="cd06185">
    <property type="entry name" value="PDR_like"/>
    <property type="match status" value="1"/>
</dbReference>
<feature type="binding site" evidence="10">
    <location>
        <position position="1137"/>
    </location>
    <ligand>
        <name>a divalent metal cation</name>
        <dbReference type="ChEBI" id="CHEBI:60240"/>
        <label>2</label>
        <note>catalytic</note>
    </ligand>
</feature>
<feature type="binding site" evidence="10">
    <location>
        <position position="1206"/>
    </location>
    <ligand>
        <name>a divalent metal cation</name>
        <dbReference type="ChEBI" id="CHEBI:60240"/>
        <label>2</label>
        <note>catalytic</note>
    </ligand>
</feature>
<evidence type="ECO:0000256" key="10">
    <source>
        <dbReference type="HAMAP-Rule" id="MF_03175"/>
    </source>
</evidence>
<dbReference type="InterPro" id="IPR017927">
    <property type="entry name" value="FAD-bd_FR_type"/>
</dbReference>
<comment type="caution">
    <text evidence="15">The sequence shown here is derived from an EMBL/GenBank/DDBJ whole genome shotgun (WGS) entry which is preliminary data.</text>
</comment>
<dbReference type="GO" id="GO:0016491">
    <property type="term" value="F:oxidoreductase activity"/>
    <property type="evidence" value="ECO:0007669"/>
    <property type="project" value="InterPro"/>
</dbReference>
<dbReference type="Gene3D" id="3.90.1150.10">
    <property type="entry name" value="Aspartate Aminotransferase, domain 1"/>
    <property type="match status" value="1"/>
</dbReference>
<dbReference type="PROSITE" id="PS00105">
    <property type="entry name" value="AA_TRANSFER_CLASS_1"/>
    <property type="match status" value="1"/>
</dbReference>
<keyword evidence="8 10" id="KW-0378">Hydrolase</keyword>
<reference evidence="15 16" key="1">
    <citation type="submission" date="2019-12" db="EMBL/GenBank/DDBJ databases">
        <title>A genome sequence resource for the geographically widespread anthracnose pathogen Colletotrichum asianum.</title>
        <authorList>
            <person name="Meng Y."/>
        </authorList>
    </citation>
    <scope>NUCLEOTIDE SEQUENCE [LARGE SCALE GENOMIC DNA]</scope>
    <source>
        <strain evidence="15 16">ICMP 18580</strain>
    </source>
</reference>
<keyword evidence="6 10" id="KW-0645">Protease</keyword>
<evidence type="ECO:0000313" key="16">
    <source>
        <dbReference type="Proteomes" id="UP000434172"/>
    </source>
</evidence>
<feature type="binding site" evidence="10">
    <location>
        <position position="1126"/>
    </location>
    <ligand>
        <name>a divalent metal cation</name>
        <dbReference type="ChEBI" id="CHEBI:60240"/>
        <label>1</label>
    </ligand>
</feature>
<evidence type="ECO:0000256" key="7">
    <source>
        <dbReference type="ARBA" id="ARBA00022723"/>
    </source>
</evidence>
<gene>
    <name evidence="15" type="ORF">GQ607_007735</name>
</gene>
<dbReference type="InterPro" id="IPR011037">
    <property type="entry name" value="Pyrv_Knase-like_insert_dom_sf"/>
</dbReference>
<protein>
    <recommendedName>
        <fullName evidence="10">Methionine aminopeptidase 2</fullName>
        <shortName evidence="10">MAP 2</shortName>
        <shortName evidence="10">MetAP 2</shortName>
        <ecNumber evidence="10">3.4.11.18</ecNumber>
    </recommendedName>
    <alternativeName>
        <fullName evidence="10">Peptidase M</fullName>
    </alternativeName>
</protein>
<dbReference type="InterPro" id="IPR039261">
    <property type="entry name" value="FNR_nucleotide-bd"/>
</dbReference>
<dbReference type="SUPFAM" id="SSF63380">
    <property type="entry name" value="Riboflavin synthase domain-like"/>
    <property type="match status" value="1"/>
</dbReference>
<feature type="binding site" evidence="10">
    <location>
        <position position="1239"/>
    </location>
    <ligand>
        <name>a divalent metal cation</name>
        <dbReference type="ChEBI" id="CHEBI:60240"/>
        <label>2</label>
        <note>catalytic</note>
    </ligand>
</feature>
<dbReference type="EC" id="3.4.11.18" evidence="10"/>
<evidence type="ECO:0000256" key="2">
    <source>
        <dbReference type="ARBA" id="ARBA00001954"/>
    </source>
</evidence>
<evidence type="ECO:0000256" key="12">
    <source>
        <dbReference type="SAM" id="MobiDB-lite"/>
    </source>
</evidence>
<dbReference type="EMBL" id="WOWK01000039">
    <property type="protein sequence ID" value="KAF0325114.1"/>
    <property type="molecule type" value="Genomic_DNA"/>
</dbReference>
<feature type="binding site" evidence="10">
    <location>
        <position position="1137"/>
    </location>
    <ligand>
        <name>a divalent metal cation</name>
        <dbReference type="ChEBI" id="CHEBI:60240"/>
        <label>1</label>
    </ligand>
</feature>
<keyword evidence="9" id="KW-0663">Pyridoxal phosphate</keyword>
<feature type="domain" description="FAD-binding FR-type" evidence="14">
    <location>
        <begin position="235"/>
        <end position="341"/>
    </location>
</feature>
<dbReference type="GO" id="GO:0030151">
    <property type="term" value="F:molybdenum ion binding"/>
    <property type="evidence" value="ECO:0007669"/>
    <property type="project" value="InterPro"/>
</dbReference>
<dbReference type="Proteomes" id="UP000434172">
    <property type="component" value="Unassembled WGS sequence"/>
</dbReference>
<dbReference type="PROSITE" id="PS01202">
    <property type="entry name" value="MAP_2"/>
    <property type="match status" value="1"/>
</dbReference>
<dbReference type="PROSITE" id="PS51340">
    <property type="entry name" value="MOSC"/>
    <property type="match status" value="1"/>
</dbReference>
<dbReference type="GO" id="GO:0008168">
    <property type="term" value="F:methyltransferase activity"/>
    <property type="evidence" value="ECO:0007669"/>
    <property type="project" value="UniProtKB-KW"/>
</dbReference>
<dbReference type="CDD" id="cd00609">
    <property type="entry name" value="AAT_like"/>
    <property type="match status" value="1"/>
</dbReference>
<feature type="binding site" evidence="10">
    <location>
        <position position="1335"/>
    </location>
    <ligand>
        <name>a divalent metal cation</name>
        <dbReference type="ChEBI" id="CHEBI:60240"/>
        <label>2</label>
        <note>catalytic</note>
    </ligand>
</feature>
<dbReference type="Gene3D" id="3.90.230.10">
    <property type="entry name" value="Creatinase/methionine aminopeptidase superfamily"/>
    <property type="match status" value="1"/>
</dbReference>
<feature type="binding site" evidence="10">
    <location>
        <position position="1105"/>
    </location>
    <ligand>
        <name>substrate</name>
    </ligand>
</feature>
<comment type="function">
    <text evidence="10 11">Cotranslationally removes the N-terminal methionine from nascent proteins. The N-terminal methionine is often cleaved when the second residue in the primary sequence is small and uncharged (Met-Ala-, Cys, Gly, Pro, Ser, Thr, or Val).</text>
</comment>
<comment type="cofactor">
    <cofactor evidence="10">
        <name>Co(2+)</name>
        <dbReference type="ChEBI" id="CHEBI:48828"/>
    </cofactor>
    <cofactor evidence="10">
        <name>Zn(2+)</name>
        <dbReference type="ChEBI" id="CHEBI:29105"/>
    </cofactor>
    <cofactor evidence="10">
        <name>Mn(2+)</name>
        <dbReference type="ChEBI" id="CHEBI:29035"/>
    </cofactor>
    <cofactor evidence="10">
        <name>Fe(2+)</name>
        <dbReference type="ChEBI" id="CHEBI:29033"/>
    </cofactor>
    <text evidence="10">Binds 2 divalent metal cations per subunit. Has a high-affinity and a low affinity metal-binding site. The true nature of the physiological cofactor is under debate. The enzyme is active with cobalt, zinc, manganese or divalent iron ions. Most likely, methionine aminopeptidases function as mononuclear Fe(2+)-metalloproteases under physiological conditions, and the catalytically relevant metal-binding site has been assigned to the histidine-containing high-affinity site.</text>
</comment>
<dbReference type="GO" id="GO:0006508">
    <property type="term" value="P:proteolysis"/>
    <property type="evidence" value="ECO:0007669"/>
    <property type="project" value="UniProtKB-KW"/>
</dbReference>
<dbReference type="GO" id="GO:0070006">
    <property type="term" value="F:metalloaminopeptidase activity"/>
    <property type="evidence" value="ECO:0007669"/>
    <property type="project" value="UniProtKB-UniRule"/>
</dbReference>
<dbReference type="InterPro" id="IPR015422">
    <property type="entry name" value="PyrdxlP-dep_Trfase_small"/>
</dbReference>
<feature type="domain" description="MOSC" evidence="13">
    <location>
        <begin position="48"/>
        <end position="186"/>
    </location>
</feature>
<dbReference type="InterPro" id="IPR036005">
    <property type="entry name" value="Creatinase/aminopeptidase-like"/>
</dbReference>
<dbReference type="PRINTS" id="PR00599">
    <property type="entry name" value="MAPEPTIDASE"/>
</dbReference>
<evidence type="ECO:0000256" key="11">
    <source>
        <dbReference type="RuleBase" id="RU003653"/>
    </source>
</evidence>
<evidence type="ECO:0000256" key="3">
    <source>
        <dbReference type="ARBA" id="ARBA00007441"/>
    </source>
</evidence>
<keyword evidence="16" id="KW-1185">Reference proteome</keyword>
<comment type="catalytic activity">
    <reaction evidence="1 10 11">
        <text>Release of N-terminal amino acids, preferentially methionine, from peptides and arylamides.</text>
        <dbReference type="EC" id="3.4.11.18"/>
    </reaction>
</comment>
<keyword evidence="5 10" id="KW-0963">Cytoplasm</keyword>
<dbReference type="Gene3D" id="1.10.10.10">
    <property type="entry name" value="Winged helix-like DNA-binding domain superfamily/Winged helix DNA-binding domain"/>
    <property type="match status" value="1"/>
</dbReference>
<sequence length="1354" mass="150206">MPKSTRNISKESITTLSDAPTPSPGKILQIRSGKVKTLVAEPSGIFKQVQPGRVFVDEHGIGNDEHVYPIHWSPDRALHQYASEHYATWRCEDACPKPELFDYGAFGENIVGTNMNEENVCVGDVYRIGEDVVVEVSEPRSPCYKLNLRFEWGRALKRVSRTARTGWNMRVKTAGYICAGDEIQLVERPHPRWSILNIKRVIQGKNVALPLVAELCNLDVVTSMVRDFAQNRLQSTPKSYELVEIRHVTSRVKQFTFQLREPFTINEAAFREFAFAQIEFGTSDERYSRSYSIVSGDLNRFSLGVAHDDHSRGGSRYLHTKLKVGDMITMAPGGVPKAVEDEQKCIKDGLIAEWEKKDIDYEVHYAIRSRDDAAFPDRFPNEKITLYAKTESKRLDLNTLIPGPDKDGKHTTRIYCCGPEGLMNAAQRRAEDLGYSDHMLHFESFGADSTGTKGDPFTVEVNELESRRKEKLDVPSDKTLLTVLREAGFDMIQSSHSITMRTVEEFKIDQWNRKHASGSLYGLHGSFTAAPSINELKKLSTNPDLEILNPDLKLSYGNHDGKDKLRDSIAALHSSEDKKLTRDNVIITPGSIMANYMLLETICGPGDHVVCQYPTYGQLYLIPKLNGVDVSLWKMDDSNAWLPRIEELEQLVRPNTKAIILNNPNNPTGAVLTKETLLRVIDIAKQANIIVFSDEVFSPLFFTDAKPPSIVSLGYANTVATGSLSKAFALPGIRLGWIITENAELVKAINMKRAYTTIAVSQIDGGIASFALDPAVTPALMERNIKLCREGLDLIEGLVKRNPDRVKWVKPEGAGTAFIQVLDGKGAPVDDVDFCTKLAETESVCLIPGGFCFGEGGEGDFKGYMRIILGDPELLRQGLSALERFIRSYPYIHVGMGAKTHEDQTPGGNDGPISSSPSSTGGEPRGAHLSRDGDGSIGDGGDDDDDDDEATAVIGSTDNGKKKRKRKPKKKNKKKAAATAQSSPPRVPLSELFTAGEYPAGEFLDYAQDFNTSRTTAQELRYLDRYHLDDPALLNDYRKAAEVHRQVRYWVQDTVKPGQTLTEIATGIEDGVRALLGNQAIEPGDGLKAGMGFPTGLSVNSCVAHYTPNPGQQDIVLRHEDVMKVDYGVQVNGWIVDSAFTMSFDPVYDDLLAAVKDATNTGIRTAGIDVRICDVSAAIQETMESYEVTIAGKTYPIKPVRNICAHDIKHYRIHGSKPIPFIKNDDETKMEEGEIFAIETFGSTGRGKTADDVGVYGYGLRDDAPKHVNLPFASANKLYKVIREQFGTLVFCRRYLERLGVERYLAGLNCLVKEGILESYPPLVDIKGSYSAQFEHTILLREERKEVISRGTDY</sequence>
<dbReference type="HAMAP" id="MF_03175">
    <property type="entry name" value="MetAP_2_euk"/>
    <property type="match status" value="1"/>
</dbReference>
<dbReference type="Pfam" id="PF00155">
    <property type="entry name" value="Aminotran_1_2"/>
    <property type="match status" value="1"/>
</dbReference>
<keyword evidence="4 10" id="KW-0031">Aminopeptidase</keyword>
<dbReference type="GO" id="GO:0030170">
    <property type="term" value="F:pyridoxal phosphate binding"/>
    <property type="evidence" value="ECO:0007669"/>
    <property type="project" value="InterPro"/>
</dbReference>
<dbReference type="InterPro" id="IPR015424">
    <property type="entry name" value="PyrdxlP-dep_Trfase"/>
</dbReference>
<dbReference type="GO" id="GO:0004239">
    <property type="term" value="F:initiator methionyl aminopeptidase activity"/>
    <property type="evidence" value="ECO:0007669"/>
    <property type="project" value="UniProtKB-UniRule"/>
</dbReference>
<dbReference type="CDD" id="cd01088">
    <property type="entry name" value="MetAP2"/>
    <property type="match status" value="1"/>
</dbReference>
<comment type="cofactor">
    <cofactor evidence="2">
        <name>Fe(2+)</name>
        <dbReference type="ChEBI" id="CHEBI:29033"/>
    </cofactor>
</comment>
<evidence type="ECO:0000256" key="5">
    <source>
        <dbReference type="ARBA" id="ARBA00022490"/>
    </source>
</evidence>
<dbReference type="PROSITE" id="PS51384">
    <property type="entry name" value="FAD_FR"/>
    <property type="match status" value="1"/>
</dbReference>
<evidence type="ECO:0000256" key="9">
    <source>
        <dbReference type="ARBA" id="ARBA00022898"/>
    </source>
</evidence>
<evidence type="ECO:0000256" key="1">
    <source>
        <dbReference type="ARBA" id="ARBA00000294"/>
    </source>
</evidence>
<dbReference type="SUPFAM" id="SSF52343">
    <property type="entry name" value="Ferredoxin reductase-like, C-terminal NADP-linked domain"/>
    <property type="match status" value="1"/>
</dbReference>
<dbReference type="Gene3D" id="2.40.33.20">
    <property type="entry name" value="PK beta-barrel domain-like"/>
    <property type="match status" value="1"/>
</dbReference>
<accession>A0A8H3WDQ3</accession>
<evidence type="ECO:0000259" key="13">
    <source>
        <dbReference type="PROSITE" id="PS51340"/>
    </source>
</evidence>
<feature type="binding site" evidence="10">
    <location>
        <position position="1335"/>
    </location>
    <ligand>
        <name>a divalent metal cation</name>
        <dbReference type="ChEBI" id="CHEBI:60240"/>
        <label>1</label>
    </ligand>
</feature>
<dbReference type="InterPro" id="IPR050247">
    <property type="entry name" value="Met_Aminopeptidase_Type2"/>
</dbReference>
<dbReference type="PANTHER" id="PTHR45777">
    <property type="entry name" value="METHIONINE AMINOPEPTIDASE 2"/>
    <property type="match status" value="1"/>
</dbReference>
<keyword evidence="7 10" id="KW-0479">Metal-binding</keyword>
<comment type="subcellular location">
    <subcellularLocation>
        <location evidence="10">Cytoplasm</location>
    </subcellularLocation>
</comment>
<dbReference type="GO" id="GO:0032259">
    <property type="term" value="P:methylation"/>
    <property type="evidence" value="ECO:0007669"/>
    <property type="project" value="UniProtKB-KW"/>
</dbReference>
<feature type="region of interest" description="Disordered" evidence="12">
    <location>
        <begin position="898"/>
        <end position="990"/>
    </location>
</feature>
<comment type="similarity">
    <text evidence="10">Belongs to the peptidase M24A family. Methionine aminopeptidase eukaryotic type 2 subfamily.</text>
</comment>
<dbReference type="InterPro" id="IPR005302">
    <property type="entry name" value="MoCF_Sase_C"/>
</dbReference>
<dbReference type="InterPro" id="IPR002468">
    <property type="entry name" value="Pept_M24A_MAP2"/>
</dbReference>
<dbReference type="InterPro" id="IPR000994">
    <property type="entry name" value="Pept_M24"/>
</dbReference>
<dbReference type="Pfam" id="PF03473">
    <property type="entry name" value="MOSC"/>
    <property type="match status" value="1"/>
</dbReference>
<dbReference type="Gene3D" id="3.40.50.80">
    <property type="entry name" value="Nucleotide-binding domain of ferredoxin-NADP reductase (FNR) module"/>
    <property type="match status" value="1"/>
</dbReference>
<dbReference type="InterPro" id="IPR004839">
    <property type="entry name" value="Aminotransferase_I/II_large"/>
</dbReference>
<feature type="compositionally biased region" description="Basic and acidic residues" evidence="12">
    <location>
        <begin position="925"/>
        <end position="934"/>
    </location>
</feature>
<evidence type="ECO:0000256" key="6">
    <source>
        <dbReference type="ARBA" id="ARBA00022670"/>
    </source>
</evidence>
<evidence type="ECO:0000256" key="8">
    <source>
        <dbReference type="ARBA" id="ARBA00022801"/>
    </source>
</evidence>
<evidence type="ECO:0000256" key="4">
    <source>
        <dbReference type="ARBA" id="ARBA00022438"/>
    </source>
</evidence>
<dbReference type="InterPro" id="IPR036390">
    <property type="entry name" value="WH_DNA-bd_sf"/>
</dbReference>
<dbReference type="InterPro" id="IPR017938">
    <property type="entry name" value="Riboflavin_synthase-like_b-brl"/>
</dbReference>
<dbReference type="SUPFAM" id="SSF55920">
    <property type="entry name" value="Creatinase/aminopeptidase"/>
    <property type="match status" value="1"/>
</dbReference>
<feature type="compositionally biased region" description="Low complexity" evidence="12">
    <location>
        <begin position="911"/>
        <end position="922"/>
    </location>
</feature>
<dbReference type="InterPro" id="IPR015421">
    <property type="entry name" value="PyrdxlP-dep_Trfase_major"/>
</dbReference>
<keyword evidence="15" id="KW-0489">Methyltransferase</keyword>
<feature type="compositionally biased region" description="Basic residues" evidence="12">
    <location>
        <begin position="961"/>
        <end position="976"/>
    </location>
</feature>
<dbReference type="SUPFAM" id="SSF53383">
    <property type="entry name" value="PLP-dependent transferases"/>
    <property type="match status" value="1"/>
</dbReference>
<dbReference type="SUPFAM" id="SSF46785">
    <property type="entry name" value="Winged helix' DNA-binding domain"/>
    <property type="match status" value="1"/>
</dbReference>
<dbReference type="SUPFAM" id="SSF50800">
    <property type="entry name" value="PK beta-barrel domain-like"/>
    <property type="match status" value="1"/>
</dbReference>
<feature type="region of interest" description="Disordered" evidence="12">
    <location>
        <begin position="1"/>
        <end position="27"/>
    </location>
</feature>
<dbReference type="InterPro" id="IPR001714">
    <property type="entry name" value="Pept_M24_MAP"/>
</dbReference>
<keyword evidence="15" id="KW-0808">Transferase</keyword>
<organism evidence="15 16">
    <name type="scientific">Colletotrichum asianum</name>
    <dbReference type="NCBI Taxonomy" id="702518"/>
    <lineage>
        <taxon>Eukaryota</taxon>
        <taxon>Fungi</taxon>
        <taxon>Dikarya</taxon>
        <taxon>Ascomycota</taxon>
        <taxon>Pezizomycotina</taxon>
        <taxon>Sordariomycetes</taxon>
        <taxon>Hypocreomycetidae</taxon>
        <taxon>Glomerellales</taxon>
        <taxon>Glomerellaceae</taxon>
        <taxon>Colletotrichum</taxon>
        <taxon>Colletotrichum gloeosporioides species complex</taxon>
    </lineage>
</organism>
<evidence type="ECO:0000259" key="14">
    <source>
        <dbReference type="PROSITE" id="PS51384"/>
    </source>
</evidence>
<name>A0A8H3WDQ3_9PEZI</name>
<dbReference type="GO" id="GO:0005737">
    <property type="term" value="C:cytoplasm"/>
    <property type="evidence" value="ECO:0007669"/>
    <property type="project" value="UniProtKB-SubCell"/>
</dbReference>
<proteinExistence type="inferred from homology"/>
<dbReference type="Gene3D" id="3.40.640.10">
    <property type="entry name" value="Type I PLP-dependent aspartate aminotransferase-like (Major domain)"/>
    <property type="match status" value="1"/>
</dbReference>